<dbReference type="Gene3D" id="3.30.420.10">
    <property type="entry name" value="Ribonuclease H-like superfamily/Ribonuclease H"/>
    <property type="match status" value="1"/>
</dbReference>
<protein>
    <recommendedName>
        <fullName evidence="8">Ribonuclease T</fullName>
        <ecNumber evidence="8">3.1.13.-</ecNumber>
    </recommendedName>
    <alternativeName>
        <fullName evidence="8">Exoribonuclease T</fullName>
        <shortName evidence="8">RNase T</shortName>
    </alternativeName>
</protein>
<keyword evidence="3 8" id="KW-0540">Nuclease</keyword>
<dbReference type="EMBL" id="SRMF01000010">
    <property type="protein sequence ID" value="TGG91140.1"/>
    <property type="molecule type" value="Genomic_DNA"/>
</dbReference>
<feature type="active site" description="Proton donor/acceptor" evidence="8">
    <location>
        <position position="180"/>
    </location>
</feature>
<feature type="binding site" evidence="8">
    <location>
        <position position="24"/>
    </location>
    <ligand>
        <name>Mg(2+)</name>
        <dbReference type="ChEBI" id="CHEBI:18420"/>
        <label>2</label>
        <note>catalytic</note>
    </ligand>
</feature>
<sequence length="211" mass="23120">MTDPNDQVIAHRFRGFLPVVVDVETAGFNARTDALLEISAVLLDMDEEGYIAPAEQLTYNVHPFEGANLEPAALEFTGIDPHHPEREAADEREAMTEVFRLIRREVKAQGCTRAVLVGHNANFDHGFVMAAAERIDAKRNPFHPFSSFDTASMAGLIYGQTVLAKACRAAGIPFDNADAHSAAYDALRTAELFCAMVNRLLEVGAWPPEGH</sequence>
<dbReference type="InterPro" id="IPR013520">
    <property type="entry name" value="Ribonucl_H"/>
</dbReference>
<comment type="caution">
    <text evidence="10">The sequence shown here is derived from an EMBL/GenBank/DDBJ whole genome shotgun (WGS) entry which is preliminary data.</text>
</comment>
<dbReference type="FunFam" id="3.30.420.10:FF:000009">
    <property type="entry name" value="Ribonuclease T"/>
    <property type="match status" value="1"/>
</dbReference>
<dbReference type="Pfam" id="PF00929">
    <property type="entry name" value="RNase_T"/>
    <property type="match status" value="1"/>
</dbReference>
<dbReference type="SMART" id="SM00479">
    <property type="entry name" value="EXOIII"/>
    <property type="match status" value="1"/>
</dbReference>
<evidence type="ECO:0000313" key="11">
    <source>
        <dbReference type="Proteomes" id="UP000297475"/>
    </source>
</evidence>
<feature type="site" description="Important for substrate binding and specificity" evidence="8">
    <location>
        <position position="76"/>
    </location>
</feature>
<dbReference type="GO" id="GO:0005829">
    <property type="term" value="C:cytosol"/>
    <property type="evidence" value="ECO:0007669"/>
    <property type="project" value="TreeGrafter"/>
</dbReference>
<dbReference type="NCBIfam" id="TIGR01298">
    <property type="entry name" value="RNaseT"/>
    <property type="match status" value="1"/>
</dbReference>
<dbReference type="SUPFAM" id="SSF53098">
    <property type="entry name" value="Ribonuclease H-like"/>
    <property type="match status" value="1"/>
</dbReference>
<dbReference type="PANTHER" id="PTHR30231">
    <property type="entry name" value="DNA POLYMERASE III SUBUNIT EPSILON"/>
    <property type="match status" value="1"/>
</dbReference>
<evidence type="ECO:0000313" key="10">
    <source>
        <dbReference type="EMBL" id="TGG91140.1"/>
    </source>
</evidence>
<feature type="binding site" evidence="8">
    <location>
        <position position="22"/>
    </location>
    <ligand>
        <name>Mg(2+)</name>
        <dbReference type="ChEBI" id="CHEBI:18420"/>
        <label>2</label>
        <note>catalytic</note>
    </ligand>
</feature>
<evidence type="ECO:0000256" key="4">
    <source>
        <dbReference type="ARBA" id="ARBA00022723"/>
    </source>
</evidence>
<feature type="binding site" evidence="8">
    <location>
        <position position="180"/>
    </location>
    <ligand>
        <name>Mg(2+)</name>
        <dbReference type="ChEBI" id="CHEBI:18420"/>
        <label>2</label>
        <note>catalytic</note>
    </ligand>
</feature>
<feature type="site" description="Important for substrate binding and specificity" evidence="8">
    <location>
        <position position="28"/>
    </location>
</feature>
<feature type="binding site" evidence="8">
    <location>
        <position position="185"/>
    </location>
    <ligand>
        <name>Mg(2+)</name>
        <dbReference type="ChEBI" id="CHEBI:18420"/>
        <label>2</label>
        <note>catalytic</note>
    </ligand>
</feature>
<evidence type="ECO:0000256" key="8">
    <source>
        <dbReference type="HAMAP-Rule" id="MF_00157"/>
    </source>
</evidence>
<evidence type="ECO:0000256" key="1">
    <source>
        <dbReference type="ARBA" id="ARBA00011738"/>
    </source>
</evidence>
<feature type="site" description="Important for substrate binding and specificity" evidence="8">
    <location>
        <position position="145"/>
    </location>
</feature>
<name>A0A4Z0WC40_9GAMM</name>
<comment type="function">
    <text evidence="8">Trims short 3' overhangs of a variety of RNA species, leaving a one or two nucleotide 3' overhang. Responsible for the end-turnover of tRNA: specifically removes the terminal AMP residue from uncharged tRNA (tRNA-C-C-A). Also appears to be involved in tRNA biosynthesis.</text>
</comment>
<feature type="site" description="Important for substrate binding and specificity" evidence="8">
    <location>
        <position position="123"/>
    </location>
</feature>
<keyword evidence="4 8" id="KW-0479">Metal-binding</keyword>
<keyword evidence="6 8" id="KW-0269">Exonuclease</keyword>
<keyword evidence="5 8" id="KW-0378">Hydrolase</keyword>
<feature type="binding site" evidence="8">
    <location>
        <position position="22"/>
    </location>
    <ligand>
        <name>Mg(2+)</name>
        <dbReference type="ChEBI" id="CHEBI:18420"/>
        <label>1</label>
        <note>catalytic</note>
    </ligand>
</feature>
<evidence type="ECO:0000256" key="2">
    <source>
        <dbReference type="ARBA" id="ARBA00022694"/>
    </source>
</evidence>
<dbReference type="OrthoDB" id="9778264at2"/>
<organism evidence="10 11">
    <name type="scientific">Natronospirillum operosum</name>
    <dbReference type="NCBI Taxonomy" id="2759953"/>
    <lineage>
        <taxon>Bacteria</taxon>
        <taxon>Pseudomonadati</taxon>
        <taxon>Pseudomonadota</taxon>
        <taxon>Gammaproteobacteria</taxon>
        <taxon>Oceanospirillales</taxon>
        <taxon>Natronospirillaceae</taxon>
        <taxon>Natronospirillum</taxon>
    </lineage>
</organism>
<dbReference type="PANTHER" id="PTHR30231:SF2">
    <property type="entry name" value="RIBONUCLEASE T"/>
    <property type="match status" value="1"/>
</dbReference>
<gene>
    <name evidence="8" type="primary">rnt</name>
    <name evidence="10" type="ORF">E4656_17270</name>
</gene>
<evidence type="ECO:0000256" key="7">
    <source>
        <dbReference type="ARBA" id="ARBA00022842"/>
    </source>
</evidence>
<dbReference type="InterPro" id="IPR005987">
    <property type="entry name" value="RNase_T"/>
</dbReference>
<keyword evidence="11" id="KW-1185">Reference proteome</keyword>
<dbReference type="Proteomes" id="UP000297475">
    <property type="component" value="Unassembled WGS sequence"/>
</dbReference>
<feature type="domain" description="Exonuclease" evidence="9">
    <location>
        <begin position="17"/>
        <end position="202"/>
    </location>
</feature>
<keyword evidence="7 8" id="KW-0460">Magnesium</keyword>
<evidence type="ECO:0000256" key="6">
    <source>
        <dbReference type="ARBA" id="ARBA00022839"/>
    </source>
</evidence>
<comment type="subunit">
    <text evidence="1 8">Homodimer.</text>
</comment>
<dbReference type="GO" id="GO:0003676">
    <property type="term" value="F:nucleic acid binding"/>
    <property type="evidence" value="ECO:0007669"/>
    <property type="project" value="InterPro"/>
</dbReference>
<dbReference type="EC" id="3.1.13.-" evidence="8"/>
<dbReference type="GO" id="GO:0008033">
    <property type="term" value="P:tRNA processing"/>
    <property type="evidence" value="ECO:0007669"/>
    <property type="project" value="UniProtKB-KW"/>
</dbReference>
<dbReference type="AlphaFoldDB" id="A0A4Z0WC40"/>
<dbReference type="InterPro" id="IPR012337">
    <property type="entry name" value="RNaseH-like_sf"/>
</dbReference>
<evidence type="ECO:0000256" key="3">
    <source>
        <dbReference type="ARBA" id="ARBA00022722"/>
    </source>
</evidence>
<reference evidence="10 11" key="1">
    <citation type="submission" date="2019-04" db="EMBL/GenBank/DDBJ databases">
        <title>Natronospirillum operosus gen. nov., sp. nov., a haloalkaliphilic satellite isolated from decaying biomass of laboratory culture of cyanobacterium Geitlerinema sp. and proposal of Natronospirillaceae fam. nov. and Saccharospirillaceae fam. nov.</title>
        <authorList>
            <person name="Kevbrin V."/>
            <person name="Boltyanskaya Y."/>
            <person name="Koziaeva V."/>
            <person name="Grouzdev D.S."/>
            <person name="Park M."/>
            <person name="Cho J."/>
        </authorList>
    </citation>
    <scope>NUCLEOTIDE SEQUENCE [LARGE SCALE GENOMIC DNA]</scope>
    <source>
        <strain evidence="10 11">G-116</strain>
    </source>
</reference>
<dbReference type="GO" id="GO:0000287">
    <property type="term" value="F:magnesium ion binding"/>
    <property type="evidence" value="ECO:0007669"/>
    <property type="project" value="UniProtKB-UniRule"/>
</dbReference>
<dbReference type="GO" id="GO:0016896">
    <property type="term" value="F:RNA exonuclease activity, producing 5'-phosphomonoesters"/>
    <property type="evidence" value="ECO:0007669"/>
    <property type="project" value="UniProtKB-UniRule"/>
</dbReference>
<evidence type="ECO:0000259" key="9">
    <source>
        <dbReference type="SMART" id="SM00479"/>
    </source>
</evidence>
<evidence type="ECO:0000256" key="5">
    <source>
        <dbReference type="ARBA" id="ARBA00022801"/>
    </source>
</evidence>
<comment type="cofactor">
    <cofactor evidence="8">
        <name>Mg(2+)</name>
        <dbReference type="ChEBI" id="CHEBI:18420"/>
    </cofactor>
    <text evidence="8">Binds two Mg(2+) per subunit. The active form of the enzyme binds two Mg(2+) ions in its active site. The first Mg(2+) forms only one salt bridge with the protein.</text>
</comment>
<keyword evidence="2 8" id="KW-0819">tRNA processing</keyword>
<accession>A0A4Z0WC40</accession>
<dbReference type="HAMAP" id="MF_00157">
    <property type="entry name" value="RNase_T"/>
    <property type="match status" value="1"/>
</dbReference>
<proteinExistence type="inferred from homology"/>
<dbReference type="InterPro" id="IPR036397">
    <property type="entry name" value="RNaseH_sf"/>
</dbReference>
<dbReference type="CDD" id="cd06134">
    <property type="entry name" value="RNaseT"/>
    <property type="match status" value="1"/>
</dbReference>
<comment type="similarity">
    <text evidence="8">Belongs to the RNase T family.</text>
</comment>
<dbReference type="GO" id="GO:0045004">
    <property type="term" value="P:DNA replication proofreading"/>
    <property type="evidence" value="ECO:0007669"/>
    <property type="project" value="TreeGrafter"/>
</dbReference>
<dbReference type="GO" id="GO:0008408">
    <property type="term" value="F:3'-5' exonuclease activity"/>
    <property type="evidence" value="ECO:0007669"/>
    <property type="project" value="TreeGrafter"/>
</dbReference>